<proteinExistence type="predicted"/>
<dbReference type="Proteomes" id="UP000005156">
    <property type="component" value="Unassembled WGS sequence"/>
</dbReference>
<dbReference type="EMBL" id="AFBP01000002">
    <property type="protein sequence ID" value="EGG57984.1"/>
    <property type="molecule type" value="Genomic_DNA"/>
</dbReference>
<dbReference type="AlphaFoldDB" id="F3QGN8"/>
<name>F3QGN8_9BURK</name>
<dbReference type="HOGENOM" id="CLU_3010111_0_0_4"/>
<evidence type="ECO:0000313" key="1">
    <source>
        <dbReference type="EMBL" id="EGG57984.1"/>
    </source>
</evidence>
<gene>
    <name evidence="1" type="ORF">HMPREF9439_00076</name>
</gene>
<comment type="caution">
    <text evidence="1">The sequence shown here is derived from an EMBL/GenBank/DDBJ whole genome shotgun (WGS) entry which is preliminary data.</text>
</comment>
<keyword evidence="2" id="KW-1185">Reference proteome</keyword>
<sequence length="56" mass="6550">MLRDDISLIPLGFNSNSLTFSEWNPVVRLRYLTKKSKRFRPDRGGILSCFFKELSV</sequence>
<protein>
    <submittedName>
        <fullName evidence="1">Uncharacterized protein</fullName>
    </submittedName>
</protein>
<accession>F3QGN8</accession>
<reference evidence="1 2" key="1">
    <citation type="submission" date="2011-02" db="EMBL/GenBank/DDBJ databases">
        <authorList>
            <person name="Weinstock G."/>
            <person name="Sodergren E."/>
            <person name="Clifton S."/>
            <person name="Fulton L."/>
            <person name="Fulton B."/>
            <person name="Courtney L."/>
            <person name="Fronick C."/>
            <person name="Harrison M."/>
            <person name="Strong C."/>
            <person name="Farmer C."/>
            <person name="Delahaunty K."/>
            <person name="Markovic C."/>
            <person name="Hall O."/>
            <person name="Minx P."/>
            <person name="Tomlinson C."/>
            <person name="Mitreva M."/>
            <person name="Hou S."/>
            <person name="Chen J."/>
            <person name="Wollam A."/>
            <person name="Pepin K.H."/>
            <person name="Johnson M."/>
            <person name="Bhonagiri V."/>
            <person name="Zhang X."/>
            <person name="Suruliraj S."/>
            <person name="Warren W."/>
            <person name="Chinwalla A."/>
            <person name="Mardis E.R."/>
            <person name="Wilson R.K."/>
        </authorList>
    </citation>
    <scope>NUCLEOTIDE SEQUENCE [LARGE SCALE GENOMIC DNA]</scope>
    <source>
        <strain evidence="1 2">YIT 11859</strain>
    </source>
</reference>
<evidence type="ECO:0000313" key="2">
    <source>
        <dbReference type="Proteomes" id="UP000005156"/>
    </source>
</evidence>
<organism evidence="1 2">
    <name type="scientific">Parasutterella excrementihominis YIT 11859</name>
    <dbReference type="NCBI Taxonomy" id="762966"/>
    <lineage>
        <taxon>Bacteria</taxon>
        <taxon>Pseudomonadati</taxon>
        <taxon>Pseudomonadota</taxon>
        <taxon>Betaproteobacteria</taxon>
        <taxon>Burkholderiales</taxon>
        <taxon>Sutterellaceae</taxon>
        <taxon>Parasutterella</taxon>
    </lineage>
</organism>